<organism evidence="3 4">
    <name type="scientific">Dysosmobacter segnis</name>
    <dbReference type="NCBI Taxonomy" id="2763042"/>
    <lineage>
        <taxon>Bacteria</taxon>
        <taxon>Bacillati</taxon>
        <taxon>Bacillota</taxon>
        <taxon>Clostridia</taxon>
        <taxon>Eubacteriales</taxon>
        <taxon>Oscillospiraceae</taxon>
        <taxon>Dysosmobacter</taxon>
    </lineage>
</organism>
<feature type="transmembrane region" description="Helical" evidence="1">
    <location>
        <begin position="388"/>
        <end position="406"/>
    </location>
</feature>
<dbReference type="EMBL" id="JACOQI010000026">
    <property type="protein sequence ID" value="MBC5771983.1"/>
    <property type="molecule type" value="Genomic_DNA"/>
</dbReference>
<feature type="transmembrane region" description="Helical" evidence="1">
    <location>
        <begin position="435"/>
        <end position="452"/>
    </location>
</feature>
<gene>
    <name evidence="3" type="ORF">H8Z83_16960</name>
</gene>
<keyword evidence="1" id="KW-0812">Transmembrane</keyword>
<comment type="caution">
    <text evidence="3">The sequence shown here is derived from an EMBL/GenBank/DDBJ whole genome shotgun (WGS) entry which is preliminary data.</text>
</comment>
<dbReference type="PANTHER" id="PTHR35342">
    <property type="entry name" value="TRICARBOXYLIC TRANSPORT PROTEIN"/>
    <property type="match status" value="1"/>
</dbReference>
<evidence type="ECO:0000259" key="2">
    <source>
        <dbReference type="Pfam" id="PF01970"/>
    </source>
</evidence>
<feature type="transmembrane region" description="Helical" evidence="1">
    <location>
        <begin position="259"/>
        <end position="281"/>
    </location>
</feature>
<dbReference type="InterPro" id="IPR002823">
    <property type="entry name" value="DUF112_TM"/>
</dbReference>
<accession>A0A923S961</accession>
<keyword evidence="1" id="KW-1133">Transmembrane helix</keyword>
<reference evidence="3" key="1">
    <citation type="submission" date="2020-08" db="EMBL/GenBank/DDBJ databases">
        <title>Genome public.</title>
        <authorList>
            <person name="Liu C."/>
            <person name="Sun Q."/>
        </authorList>
    </citation>
    <scope>NUCLEOTIDE SEQUENCE</scope>
    <source>
        <strain evidence="3">BX15</strain>
    </source>
</reference>
<evidence type="ECO:0000256" key="1">
    <source>
        <dbReference type="SAM" id="Phobius"/>
    </source>
</evidence>
<dbReference type="Pfam" id="PF01970">
    <property type="entry name" value="TctA"/>
    <property type="match status" value="1"/>
</dbReference>
<dbReference type="PANTHER" id="PTHR35342:SF5">
    <property type="entry name" value="TRICARBOXYLIC TRANSPORT PROTEIN"/>
    <property type="match status" value="1"/>
</dbReference>
<name>A0A923S961_9FIRM</name>
<feature type="transmembrane region" description="Helical" evidence="1">
    <location>
        <begin position="148"/>
        <end position="168"/>
    </location>
</feature>
<feature type="transmembrane region" description="Helical" evidence="1">
    <location>
        <begin position="412"/>
        <end position="428"/>
    </location>
</feature>
<dbReference type="Proteomes" id="UP000620327">
    <property type="component" value="Unassembled WGS sequence"/>
</dbReference>
<feature type="transmembrane region" description="Helical" evidence="1">
    <location>
        <begin position="464"/>
        <end position="488"/>
    </location>
</feature>
<feature type="transmembrane region" description="Helical" evidence="1">
    <location>
        <begin position="204"/>
        <end position="224"/>
    </location>
</feature>
<proteinExistence type="predicted"/>
<dbReference type="AlphaFoldDB" id="A0A923S961"/>
<protein>
    <submittedName>
        <fullName evidence="3">Tripartite tricarboxylate transporter permease</fullName>
    </submittedName>
</protein>
<feature type="transmembrane region" description="Helical" evidence="1">
    <location>
        <begin position="62"/>
        <end position="83"/>
    </location>
</feature>
<evidence type="ECO:0000313" key="4">
    <source>
        <dbReference type="Proteomes" id="UP000620327"/>
    </source>
</evidence>
<feature type="transmembrane region" description="Helical" evidence="1">
    <location>
        <begin position="356"/>
        <end position="376"/>
    </location>
</feature>
<feature type="transmembrane region" description="Helical" evidence="1">
    <location>
        <begin position="20"/>
        <end position="50"/>
    </location>
</feature>
<evidence type="ECO:0000313" key="3">
    <source>
        <dbReference type="EMBL" id="MBC5771983.1"/>
    </source>
</evidence>
<keyword evidence="4" id="KW-1185">Reference proteome</keyword>
<sequence length="517" mass="54103">MLETLALMGHGFVNAMSLSNLLFMAGGTAIGIIIGCLPGLSAAMGVALLLPMTFTMAPETGLIVLGAIYCGAIFGGSISAILIHTPGTPASAATAIEGYQLTLQGKAGKALAVACFSSFCGGLLSCISLYFFAPLLAQLAMKFGSPEYFWLSIFGLTIIAGVASKSLLKGLISGALGLLLSTIGMDPMEGAQRFMFGQASLYEGINTTCALIGLFSMSQVLILAEKKIKQRAKAAKFSDKITLSGKEIKRITPTILRSWVIGNLIGILPGAGASIACFLGYNTSRQFSHHKEEFGKGSIEGVAGSEAANNAVTGGSLIPMLTLGIPGESVTAVLMGGLIIQGLQPGPELFTRYAPMTYTFFAGFVLVQFFMLGIGLLGCRGFAQISRLSDAILIPSVAVLCVVGSFAIHKNFFDVVIMMIFGVLGYLVRKFDLNPAAIVLALILGPIGENGLRRSLRLSGGSPAILFSTPLCWVLIALCVFGVCSPIFMNRMEKKAVEDAGGDIPNETGDDPVRTSD</sequence>
<feature type="transmembrane region" description="Helical" evidence="1">
    <location>
        <begin position="110"/>
        <end position="136"/>
    </location>
</feature>
<keyword evidence="1" id="KW-0472">Membrane</keyword>
<dbReference type="RefSeq" id="WP_187016151.1">
    <property type="nucleotide sequence ID" value="NZ_JACOQI010000026.1"/>
</dbReference>
<feature type="domain" description="DUF112" evidence="2">
    <location>
        <begin position="21"/>
        <end position="440"/>
    </location>
</feature>